<evidence type="ECO:0000313" key="2">
    <source>
        <dbReference type="EMBL" id="MBB3678305.1"/>
    </source>
</evidence>
<feature type="region of interest" description="Disordered" evidence="1">
    <location>
        <begin position="1"/>
        <end position="62"/>
    </location>
</feature>
<dbReference type="AlphaFoldDB" id="A0A323V6W5"/>
<dbReference type="Proteomes" id="UP000580718">
    <property type="component" value="Unassembled WGS sequence"/>
</dbReference>
<evidence type="ECO:0000313" key="5">
    <source>
        <dbReference type="Proteomes" id="UP000580718"/>
    </source>
</evidence>
<name>A0A323V6W5_9ACTN</name>
<evidence type="ECO:0000313" key="3">
    <source>
        <dbReference type="EMBL" id="PZA20569.1"/>
    </source>
</evidence>
<dbReference type="Proteomes" id="UP000247602">
    <property type="component" value="Unassembled WGS sequence"/>
</dbReference>
<evidence type="ECO:0000313" key="4">
    <source>
        <dbReference type="Proteomes" id="UP000247602"/>
    </source>
</evidence>
<dbReference type="EMBL" id="JACIBU010000002">
    <property type="protein sequence ID" value="MBB3678305.1"/>
    <property type="molecule type" value="Genomic_DNA"/>
</dbReference>
<organism evidence="3 4">
    <name type="scientific">Modestobacter versicolor</name>
    <dbReference type="NCBI Taxonomy" id="429133"/>
    <lineage>
        <taxon>Bacteria</taxon>
        <taxon>Bacillati</taxon>
        <taxon>Actinomycetota</taxon>
        <taxon>Actinomycetes</taxon>
        <taxon>Geodermatophilales</taxon>
        <taxon>Geodermatophilaceae</taxon>
        <taxon>Modestobacter</taxon>
    </lineage>
</organism>
<reference evidence="2 5" key="2">
    <citation type="submission" date="2020-08" db="EMBL/GenBank/DDBJ databases">
        <title>Sequencing the genomes of 1000 actinobacteria strains.</title>
        <authorList>
            <person name="Klenk H.-P."/>
        </authorList>
    </citation>
    <scope>NUCLEOTIDE SEQUENCE [LARGE SCALE GENOMIC DNA]</scope>
    <source>
        <strain evidence="2 5">DSM 16678</strain>
    </source>
</reference>
<reference evidence="3 4" key="1">
    <citation type="submission" date="2018-06" db="EMBL/GenBank/DDBJ databases">
        <title>Draft genome sequence of Modestobacter versicolor CP153-2.</title>
        <authorList>
            <person name="Gundlapally S.R."/>
        </authorList>
    </citation>
    <scope>NUCLEOTIDE SEQUENCE [LARGE SCALE GENOMIC DNA]</scope>
    <source>
        <strain evidence="3 4">CP153-2</strain>
    </source>
</reference>
<proteinExistence type="predicted"/>
<comment type="caution">
    <text evidence="3">The sequence shown here is derived from an EMBL/GenBank/DDBJ whole genome shotgun (WGS) entry which is preliminary data.</text>
</comment>
<sequence length="62" mass="6122">MTSPTTNSDGELDDPGRDPVGLEVPRNPLGGADQDTGRGTPRGDDGDAPGDHDAAAGGPAQP</sequence>
<evidence type="ECO:0000256" key="1">
    <source>
        <dbReference type="SAM" id="MobiDB-lite"/>
    </source>
</evidence>
<gene>
    <name evidence="3" type="ORF">DMO24_14775</name>
    <name evidence="2" type="ORF">FHX36_004094</name>
</gene>
<dbReference type="EMBL" id="QKNV01000166">
    <property type="protein sequence ID" value="PZA20569.1"/>
    <property type="molecule type" value="Genomic_DNA"/>
</dbReference>
<dbReference type="OrthoDB" id="5198424at2"/>
<protein>
    <submittedName>
        <fullName evidence="3">Uncharacterized protein</fullName>
    </submittedName>
</protein>
<keyword evidence="4" id="KW-1185">Reference proteome</keyword>
<feature type="compositionally biased region" description="Basic and acidic residues" evidence="1">
    <location>
        <begin position="41"/>
        <end position="54"/>
    </location>
</feature>
<accession>A0A323V6W5</accession>
<dbReference type="RefSeq" id="WP_110552986.1">
    <property type="nucleotide sequence ID" value="NZ_JACIBU010000002.1"/>
</dbReference>